<accession>A0A2I0XIL6</accession>
<evidence type="ECO:0000259" key="6">
    <source>
        <dbReference type="PROSITE" id="PS51005"/>
    </source>
</evidence>
<evidence type="ECO:0000256" key="2">
    <source>
        <dbReference type="ARBA" id="ARBA00023125"/>
    </source>
</evidence>
<proteinExistence type="predicted"/>
<dbReference type="GO" id="GO:0003677">
    <property type="term" value="F:DNA binding"/>
    <property type="evidence" value="ECO:0007669"/>
    <property type="project" value="UniProtKB-KW"/>
</dbReference>
<dbReference type="Proteomes" id="UP000233837">
    <property type="component" value="Unassembled WGS sequence"/>
</dbReference>
<dbReference type="PANTHER" id="PTHR31719:SF43">
    <property type="entry name" value="NAC TRANSCRIPTION FACTOR 56"/>
    <property type="match status" value="1"/>
</dbReference>
<dbReference type="InterPro" id="IPR036093">
    <property type="entry name" value="NAC_dom_sf"/>
</dbReference>
<evidence type="ECO:0000313" key="7">
    <source>
        <dbReference type="EMBL" id="PKU87751.1"/>
    </source>
</evidence>
<evidence type="ECO:0000256" key="3">
    <source>
        <dbReference type="ARBA" id="ARBA00023163"/>
    </source>
</evidence>
<feature type="compositionally biased region" description="Polar residues" evidence="5">
    <location>
        <begin position="318"/>
        <end position="334"/>
    </location>
</feature>
<dbReference type="Gene3D" id="2.170.150.80">
    <property type="entry name" value="NAC domain"/>
    <property type="match status" value="1"/>
</dbReference>
<keyword evidence="4" id="KW-0539">Nucleus</keyword>
<dbReference type="InterPro" id="IPR003441">
    <property type="entry name" value="NAC-dom"/>
</dbReference>
<feature type="compositionally biased region" description="Polar residues" evidence="5">
    <location>
        <begin position="195"/>
        <end position="204"/>
    </location>
</feature>
<feature type="compositionally biased region" description="Low complexity" evidence="5">
    <location>
        <begin position="346"/>
        <end position="361"/>
    </location>
</feature>
<name>A0A2I0XIL6_9ASPA</name>
<gene>
    <name evidence="7" type="primary">NAC74</name>
    <name evidence="7" type="ORF">MA16_Dca023594</name>
</gene>
<evidence type="ECO:0000256" key="4">
    <source>
        <dbReference type="ARBA" id="ARBA00023242"/>
    </source>
</evidence>
<feature type="domain" description="NAC" evidence="6">
    <location>
        <begin position="9"/>
        <end position="149"/>
    </location>
</feature>
<dbReference type="GO" id="GO:0006355">
    <property type="term" value="P:regulation of DNA-templated transcription"/>
    <property type="evidence" value="ECO:0007669"/>
    <property type="project" value="InterPro"/>
</dbReference>
<reference evidence="7 8" key="1">
    <citation type="journal article" date="2016" name="Sci. Rep.">
        <title>The Dendrobium catenatum Lindl. genome sequence provides insights into polysaccharide synthase, floral development and adaptive evolution.</title>
        <authorList>
            <person name="Zhang G.Q."/>
            <person name="Xu Q."/>
            <person name="Bian C."/>
            <person name="Tsai W.C."/>
            <person name="Yeh C.M."/>
            <person name="Liu K.W."/>
            <person name="Yoshida K."/>
            <person name="Zhang L.S."/>
            <person name="Chang S.B."/>
            <person name="Chen F."/>
            <person name="Shi Y."/>
            <person name="Su Y.Y."/>
            <person name="Zhang Y.Q."/>
            <person name="Chen L.J."/>
            <person name="Yin Y."/>
            <person name="Lin M."/>
            <person name="Huang H."/>
            <person name="Deng H."/>
            <person name="Wang Z.W."/>
            <person name="Zhu S.L."/>
            <person name="Zhao X."/>
            <person name="Deng C."/>
            <person name="Niu S.C."/>
            <person name="Huang J."/>
            <person name="Wang M."/>
            <person name="Liu G.H."/>
            <person name="Yang H.J."/>
            <person name="Xiao X.J."/>
            <person name="Hsiao Y.Y."/>
            <person name="Wu W.L."/>
            <person name="Chen Y.Y."/>
            <person name="Mitsuda N."/>
            <person name="Ohme-Takagi M."/>
            <person name="Luo Y.B."/>
            <person name="Van de Peer Y."/>
            <person name="Liu Z.J."/>
        </authorList>
    </citation>
    <scope>NUCLEOTIDE SEQUENCE [LARGE SCALE GENOMIC DNA]</scope>
    <source>
        <tissue evidence="7">The whole plant</tissue>
    </source>
</reference>
<keyword evidence="3" id="KW-0804">Transcription</keyword>
<organism evidence="7 8">
    <name type="scientific">Dendrobium catenatum</name>
    <dbReference type="NCBI Taxonomy" id="906689"/>
    <lineage>
        <taxon>Eukaryota</taxon>
        <taxon>Viridiplantae</taxon>
        <taxon>Streptophyta</taxon>
        <taxon>Embryophyta</taxon>
        <taxon>Tracheophyta</taxon>
        <taxon>Spermatophyta</taxon>
        <taxon>Magnoliopsida</taxon>
        <taxon>Liliopsida</taxon>
        <taxon>Asparagales</taxon>
        <taxon>Orchidaceae</taxon>
        <taxon>Epidendroideae</taxon>
        <taxon>Malaxideae</taxon>
        <taxon>Dendrobiinae</taxon>
        <taxon>Dendrobium</taxon>
    </lineage>
</organism>
<feature type="region of interest" description="Disordered" evidence="5">
    <location>
        <begin position="283"/>
        <end position="365"/>
    </location>
</feature>
<keyword evidence="1" id="KW-0805">Transcription regulation</keyword>
<dbReference type="EMBL" id="KZ501855">
    <property type="protein sequence ID" value="PKU87751.1"/>
    <property type="molecule type" value="Genomic_DNA"/>
</dbReference>
<dbReference type="SUPFAM" id="SSF101941">
    <property type="entry name" value="NAC domain"/>
    <property type="match status" value="1"/>
</dbReference>
<dbReference type="OrthoDB" id="1625833at2759"/>
<keyword evidence="2" id="KW-0238">DNA-binding</keyword>
<reference evidence="7 8" key="2">
    <citation type="journal article" date="2017" name="Nature">
        <title>The Apostasia genome and the evolution of orchids.</title>
        <authorList>
            <person name="Zhang G.Q."/>
            <person name="Liu K.W."/>
            <person name="Li Z."/>
            <person name="Lohaus R."/>
            <person name="Hsiao Y.Y."/>
            <person name="Niu S.C."/>
            <person name="Wang J.Y."/>
            <person name="Lin Y.C."/>
            <person name="Xu Q."/>
            <person name="Chen L.J."/>
            <person name="Yoshida K."/>
            <person name="Fujiwara S."/>
            <person name="Wang Z.W."/>
            <person name="Zhang Y.Q."/>
            <person name="Mitsuda N."/>
            <person name="Wang M."/>
            <person name="Liu G.H."/>
            <person name="Pecoraro L."/>
            <person name="Huang H.X."/>
            <person name="Xiao X.J."/>
            <person name="Lin M."/>
            <person name="Wu X.Y."/>
            <person name="Wu W.L."/>
            <person name="Chen Y.Y."/>
            <person name="Chang S.B."/>
            <person name="Sakamoto S."/>
            <person name="Ohme-Takagi M."/>
            <person name="Yagi M."/>
            <person name="Zeng S.J."/>
            <person name="Shen C.Y."/>
            <person name="Yeh C.M."/>
            <person name="Luo Y.B."/>
            <person name="Tsai W.C."/>
            <person name="Van de Peer Y."/>
            <person name="Liu Z.J."/>
        </authorList>
    </citation>
    <scope>NUCLEOTIDE SEQUENCE [LARGE SCALE GENOMIC DNA]</scope>
    <source>
        <tissue evidence="7">The whole plant</tissue>
    </source>
</reference>
<evidence type="ECO:0000256" key="5">
    <source>
        <dbReference type="SAM" id="MobiDB-lite"/>
    </source>
</evidence>
<evidence type="ECO:0000313" key="8">
    <source>
        <dbReference type="Proteomes" id="UP000233837"/>
    </source>
</evidence>
<keyword evidence="8" id="KW-1185">Reference proteome</keyword>
<dbReference type="Pfam" id="PF02365">
    <property type="entry name" value="NAM"/>
    <property type="match status" value="1"/>
</dbReference>
<evidence type="ECO:0000256" key="1">
    <source>
        <dbReference type="ARBA" id="ARBA00023015"/>
    </source>
</evidence>
<protein>
    <submittedName>
        <fullName evidence="7">NAC domain-containing protein 74</fullName>
    </submittedName>
</protein>
<sequence length="379" mass="42025">MCPPASISHRLDINVSSTDEEVLLFLGERKAGDPIPSNIITEVNPFSVRPWDSPEGKWYLYHFEDECSSNQRNTFQAIQIGYWRSMAYRTIYTDNVAAGRKTTWEFYIGQEPLGNRTGWLMYDYQRTHKECQGLNAAQDCSSMCRVFLQEDQRAIIGDQKPPDTEHCSPVSSDNADGVNAESMLLRFLEQEEINSPTNTANQSEVAAPEQRHDGSSPDLLTSDSAGDLNAYVEKGEYLELEDLYDLESTSSSSDDSSLISSNSDDRFDAEALLRDLKNESCRNIKGSNTINNSHSEDDEPRLANSSPPPPLPHECSPKTSSPVYKSNPTTSVSVSCLRGHPKRTHSGSSQSSSSSNGSGSKSVRRISKLGKKYCCFGPF</sequence>
<dbReference type="AlphaFoldDB" id="A0A2I0XIL6"/>
<dbReference type="PANTHER" id="PTHR31719">
    <property type="entry name" value="NAC TRANSCRIPTION FACTOR 56"/>
    <property type="match status" value="1"/>
</dbReference>
<dbReference type="PROSITE" id="PS51005">
    <property type="entry name" value="NAC"/>
    <property type="match status" value="1"/>
</dbReference>
<feature type="region of interest" description="Disordered" evidence="5">
    <location>
        <begin position="195"/>
        <end position="225"/>
    </location>
</feature>